<feature type="region of interest" description="Disordered" evidence="3">
    <location>
        <begin position="114"/>
        <end position="159"/>
    </location>
</feature>
<dbReference type="InterPro" id="IPR001452">
    <property type="entry name" value="SH3_domain"/>
</dbReference>
<evidence type="ECO:0000256" key="1">
    <source>
        <dbReference type="ARBA" id="ARBA00022443"/>
    </source>
</evidence>
<accession>A0AAD9R070</accession>
<feature type="domain" description="SH3" evidence="4">
    <location>
        <begin position="68"/>
        <end position="113"/>
    </location>
</feature>
<reference evidence="5" key="1">
    <citation type="journal article" date="2023" name="G3 (Bethesda)">
        <title>Whole genome assembly and annotation of the endangered Caribbean coral Acropora cervicornis.</title>
        <authorList>
            <person name="Selwyn J.D."/>
            <person name="Vollmer S.V."/>
        </authorList>
    </citation>
    <scope>NUCLEOTIDE SEQUENCE</scope>
    <source>
        <strain evidence="5">K2</strain>
    </source>
</reference>
<feature type="domain" description="SH3" evidence="4">
    <location>
        <begin position="1"/>
        <end position="59"/>
    </location>
</feature>
<dbReference type="PRINTS" id="PR00499">
    <property type="entry name" value="P67PHOX"/>
</dbReference>
<keyword evidence="6" id="KW-1185">Reference proteome</keyword>
<dbReference type="InterPro" id="IPR036028">
    <property type="entry name" value="SH3-like_dom_sf"/>
</dbReference>
<dbReference type="EMBL" id="JARQWQ010000007">
    <property type="protein sequence ID" value="KAK2570684.1"/>
    <property type="molecule type" value="Genomic_DNA"/>
</dbReference>
<evidence type="ECO:0000313" key="5">
    <source>
        <dbReference type="EMBL" id="KAK2570684.1"/>
    </source>
</evidence>
<dbReference type="PROSITE" id="PS50002">
    <property type="entry name" value="SH3"/>
    <property type="match status" value="3"/>
</dbReference>
<evidence type="ECO:0000256" key="3">
    <source>
        <dbReference type="SAM" id="MobiDB-lite"/>
    </source>
</evidence>
<feature type="compositionally biased region" description="Low complexity" evidence="3">
    <location>
        <begin position="211"/>
        <end position="223"/>
    </location>
</feature>
<feature type="region of interest" description="Disordered" evidence="3">
    <location>
        <begin position="192"/>
        <end position="255"/>
    </location>
</feature>
<dbReference type="Pfam" id="PF07653">
    <property type="entry name" value="SH3_2"/>
    <property type="match status" value="1"/>
</dbReference>
<dbReference type="Pfam" id="PF00018">
    <property type="entry name" value="SH3_1"/>
    <property type="match status" value="1"/>
</dbReference>
<dbReference type="Proteomes" id="UP001249851">
    <property type="component" value="Unassembled WGS sequence"/>
</dbReference>
<dbReference type="PRINTS" id="PR00452">
    <property type="entry name" value="SH3DOMAIN"/>
</dbReference>
<keyword evidence="5" id="KW-0418">Kinase</keyword>
<feature type="domain" description="SH3" evidence="4">
    <location>
        <begin position="249"/>
        <end position="311"/>
    </location>
</feature>
<feature type="compositionally biased region" description="Basic and acidic residues" evidence="3">
    <location>
        <begin position="417"/>
        <end position="441"/>
    </location>
</feature>
<name>A0AAD9R070_ACRCE</name>
<comment type="caution">
    <text evidence="5">The sequence shown here is derived from an EMBL/GenBank/DDBJ whole genome shotgun (WGS) entry which is preliminary data.</text>
</comment>
<dbReference type="SMART" id="SM00326">
    <property type="entry name" value="SH3"/>
    <property type="match status" value="3"/>
</dbReference>
<keyword evidence="5" id="KW-0808">Transferase</keyword>
<feature type="compositionally biased region" description="Basic and acidic residues" evidence="3">
    <location>
        <begin position="196"/>
        <end position="210"/>
    </location>
</feature>
<dbReference type="SUPFAM" id="SSF50044">
    <property type="entry name" value="SH3-domain"/>
    <property type="match status" value="3"/>
</dbReference>
<dbReference type="PANTHER" id="PTHR14167">
    <property type="entry name" value="SH3 DOMAIN-CONTAINING"/>
    <property type="match status" value="1"/>
</dbReference>
<proteinExistence type="predicted"/>
<dbReference type="AlphaFoldDB" id="A0AAD9R070"/>
<feature type="compositionally biased region" description="Basic and acidic residues" evidence="3">
    <location>
        <begin position="115"/>
        <end position="147"/>
    </location>
</feature>
<feature type="compositionally biased region" description="Pro residues" evidence="3">
    <location>
        <begin position="369"/>
        <end position="385"/>
    </location>
</feature>
<feature type="compositionally biased region" description="Basic and acidic residues" evidence="3">
    <location>
        <begin position="391"/>
        <end position="408"/>
    </location>
</feature>
<dbReference type="PANTHER" id="PTHR14167:SF116">
    <property type="entry name" value="CAP, ISOFORM AC"/>
    <property type="match status" value="1"/>
</dbReference>
<reference evidence="5" key="2">
    <citation type="journal article" date="2023" name="Science">
        <title>Genomic signatures of disease resistance in endangered staghorn corals.</title>
        <authorList>
            <person name="Vollmer S.V."/>
            <person name="Selwyn J.D."/>
            <person name="Despard B.A."/>
            <person name="Roesel C.L."/>
        </authorList>
    </citation>
    <scope>NUCLEOTIDE SEQUENCE</scope>
    <source>
        <strain evidence="5">K2</strain>
    </source>
</reference>
<dbReference type="Gene3D" id="2.30.30.40">
    <property type="entry name" value="SH3 Domains"/>
    <property type="match status" value="3"/>
</dbReference>
<organism evidence="5 6">
    <name type="scientific">Acropora cervicornis</name>
    <name type="common">Staghorn coral</name>
    <dbReference type="NCBI Taxonomy" id="6130"/>
    <lineage>
        <taxon>Eukaryota</taxon>
        <taxon>Metazoa</taxon>
        <taxon>Cnidaria</taxon>
        <taxon>Anthozoa</taxon>
        <taxon>Hexacorallia</taxon>
        <taxon>Scleractinia</taxon>
        <taxon>Astrocoeniina</taxon>
        <taxon>Acroporidae</taxon>
        <taxon>Acropora</taxon>
    </lineage>
</organism>
<evidence type="ECO:0000313" key="6">
    <source>
        <dbReference type="Proteomes" id="UP001249851"/>
    </source>
</evidence>
<feature type="region of interest" description="Disordered" evidence="3">
    <location>
        <begin position="315"/>
        <end position="446"/>
    </location>
</feature>
<sequence length="474" mass="51644">MSRTARVTFNYVAEQDDELSLETGDIIKNITDVDDGWCQGELNGKIGVFPNNFVEEVVTTADVPATDSDQDELTLKVGDIIDIIGEEETGWWRGQLANKTGVFPSNFVEIITDNNAKEPKDAPVEVAKKPQVEDSTPSEKKTVKNEYGDGLIDEEEPGIKRSSSIGAAAKKLPGGGMGFGNLINQNILAGKKLKKVHQDDRKETKSKTEEASASTSEPPSKSSFGKTKAPMSAKARPAPPVPVTSPVKKTTERAKVTFSYEPENADELRLVEGEIVTILNKETTEGSGWWEGEVNGKAGMFPSNFVMLLTSEEEIKRKSADGTPEQLTSPRRPDMKAPAPITTEQSASKNPFPPPPTKADTERNTEAPRPTPAKKPQKPSLPPKKPLPKSKKPDMTAKKAEMKMDLSDKVPAIKKGTVNDDAKSEGKSIPDIKAENTDEGRLSNAYRHSGDLEEELAVSNYTAAHIKRIRQAKL</sequence>
<gene>
    <name evidence="5" type="ORF">P5673_004371</name>
</gene>
<dbReference type="GO" id="GO:0016301">
    <property type="term" value="F:kinase activity"/>
    <property type="evidence" value="ECO:0007669"/>
    <property type="project" value="UniProtKB-KW"/>
</dbReference>
<dbReference type="InterPro" id="IPR050384">
    <property type="entry name" value="Endophilin_SH3RF"/>
</dbReference>
<evidence type="ECO:0000256" key="2">
    <source>
        <dbReference type="PROSITE-ProRule" id="PRU00192"/>
    </source>
</evidence>
<dbReference type="Pfam" id="PF14604">
    <property type="entry name" value="SH3_9"/>
    <property type="match status" value="1"/>
</dbReference>
<protein>
    <submittedName>
        <fullName evidence="5">SH3 domain-containing kinase-binding protein 1</fullName>
    </submittedName>
</protein>
<evidence type="ECO:0000259" key="4">
    <source>
        <dbReference type="PROSITE" id="PS50002"/>
    </source>
</evidence>
<keyword evidence="1 2" id="KW-0728">SH3 domain</keyword>